<keyword evidence="1" id="KW-0812">Transmembrane</keyword>
<dbReference type="RefSeq" id="WP_265126120.1">
    <property type="nucleotide sequence ID" value="NZ_JAPCHY010000001.1"/>
</dbReference>
<keyword evidence="1" id="KW-1133">Transmembrane helix</keyword>
<gene>
    <name evidence="2" type="ORF">OK345_01465</name>
</gene>
<feature type="transmembrane region" description="Helical" evidence="1">
    <location>
        <begin position="67"/>
        <end position="85"/>
    </location>
</feature>
<organism evidence="2 3">
    <name type="scientific">Xanthomonas chitinilytica</name>
    <dbReference type="NCBI Taxonomy" id="2989819"/>
    <lineage>
        <taxon>Bacteria</taxon>
        <taxon>Pseudomonadati</taxon>
        <taxon>Pseudomonadota</taxon>
        <taxon>Gammaproteobacteria</taxon>
        <taxon>Lysobacterales</taxon>
        <taxon>Lysobacteraceae</taxon>
        <taxon>Xanthomonas</taxon>
    </lineage>
</organism>
<feature type="transmembrane region" description="Helical" evidence="1">
    <location>
        <begin position="43"/>
        <end position="60"/>
    </location>
</feature>
<keyword evidence="3" id="KW-1185">Reference proteome</keyword>
<feature type="transmembrane region" description="Helical" evidence="1">
    <location>
        <begin position="91"/>
        <end position="108"/>
    </location>
</feature>
<dbReference type="InterPro" id="IPR021762">
    <property type="entry name" value="DUF3325"/>
</dbReference>
<evidence type="ECO:0000256" key="1">
    <source>
        <dbReference type="SAM" id="Phobius"/>
    </source>
</evidence>
<keyword evidence="1" id="KW-0472">Membrane</keyword>
<evidence type="ECO:0000313" key="2">
    <source>
        <dbReference type="EMBL" id="MCW4471177.1"/>
    </source>
</evidence>
<sequence>MTALAIALAYSGFTALCLAMEKHQLELYGKQRAGAQRMRAWRIVGWTLLGIAFAGCVHDTGWGLGPVVWLGALTVSGLFLAYALLPYRPRWIAPLAWTLPVIGLAVALL</sequence>
<evidence type="ECO:0000313" key="3">
    <source>
        <dbReference type="Proteomes" id="UP001209922"/>
    </source>
</evidence>
<proteinExistence type="predicted"/>
<dbReference type="Pfam" id="PF11804">
    <property type="entry name" value="DUF3325"/>
    <property type="match status" value="1"/>
</dbReference>
<protein>
    <submittedName>
        <fullName evidence="2">DUF3325 domain-containing protein</fullName>
    </submittedName>
</protein>
<accession>A0ABT3JRQ3</accession>
<name>A0ABT3JRQ3_9XANT</name>
<dbReference type="EMBL" id="JAPCHY010000001">
    <property type="protein sequence ID" value="MCW4471177.1"/>
    <property type="molecule type" value="Genomic_DNA"/>
</dbReference>
<comment type="caution">
    <text evidence="2">The sequence shown here is derived from an EMBL/GenBank/DDBJ whole genome shotgun (WGS) entry which is preliminary data.</text>
</comment>
<dbReference type="Proteomes" id="UP001209922">
    <property type="component" value="Unassembled WGS sequence"/>
</dbReference>
<reference evidence="2 3" key="1">
    <citation type="submission" date="2022-10" db="EMBL/GenBank/DDBJ databases">
        <title>Xanthomonas sp. H13-6.</title>
        <authorList>
            <person name="Liu X."/>
            <person name="Deng Z."/>
            <person name="Jiang Y."/>
            <person name="Yu T."/>
            <person name="Ai J."/>
        </authorList>
    </citation>
    <scope>NUCLEOTIDE SEQUENCE [LARGE SCALE GENOMIC DNA]</scope>
    <source>
        <strain evidence="2 3">H13-6</strain>
    </source>
</reference>